<reference evidence="1" key="1">
    <citation type="submission" date="2023-05" db="EMBL/GenBank/DDBJ databases">
        <authorList>
            <consortium name="ELIXIR-Norway"/>
        </authorList>
    </citation>
    <scope>NUCLEOTIDE SEQUENCE</scope>
</reference>
<gene>
    <name evidence="1" type="ORF">MRATA1EN3_LOCUS19695</name>
</gene>
<organism evidence="1 2">
    <name type="scientific">Rangifer tarandus platyrhynchus</name>
    <name type="common">Svalbard reindeer</name>
    <dbReference type="NCBI Taxonomy" id="3082113"/>
    <lineage>
        <taxon>Eukaryota</taxon>
        <taxon>Metazoa</taxon>
        <taxon>Chordata</taxon>
        <taxon>Craniata</taxon>
        <taxon>Vertebrata</taxon>
        <taxon>Euteleostomi</taxon>
        <taxon>Mammalia</taxon>
        <taxon>Eutheria</taxon>
        <taxon>Laurasiatheria</taxon>
        <taxon>Artiodactyla</taxon>
        <taxon>Ruminantia</taxon>
        <taxon>Pecora</taxon>
        <taxon>Cervidae</taxon>
        <taxon>Odocoileinae</taxon>
        <taxon>Rangifer</taxon>
    </lineage>
</organism>
<proteinExistence type="predicted"/>
<protein>
    <submittedName>
        <fullName evidence="1">Uncharacterized protein</fullName>
    </submittedName>
</protein>
<name>A0ACB0F5X7_RANTA</name>
<evidence type="ECO:0000313" key="2">
    <source>
        <dbReference type="Proteomes" id="UP001162501"/>
    </source>
</evidence>
<evidence type="ECO:0000313" key="1">
    <source>
        <dbReference type="EMBL" id="CAI9708482.1"/>
    </source>
</evidence>
<dbReference type="Proteomes" id="UP001162501">
    <property type="component" value="Chromosome 33"/>
</dbReference>
<accession>A0ACB0F5X7</accession>
<sequence length="390" mass="42956">MKVTEIIPHPNYDHLLSANGGADIALLRLESPMALSSHVRMVSLPPASLRVPERKMCWVTGWGDIRLGGPLSPPHHLQEAEVPIVGNEVCNRHYQSSSTDTTHQIIKDDMLCAGSEGRDSCQMLWLLVMTLPCLGRSVPVTPGPSSGRGLEGIVGGCDVSARSYPWQVSLRFYNRTVGRWIHCCGGSLIHPQWVLTAAHCVQREVRNPSYLRVQLREQHLYYQDQLLSISRVIPHPSYYTSENGADIALLELDEPVSISCHVQPVTLPPASETFPPGTQCWVTGWGDVDNGRRLPPPFPLKQVKVPVVENSVCDRKYHSGLYTGDNVPIVREDMLCAGDSRRNPCQGDSGGPLVCKVNGTWLQAGVVSWGDGCAKPKRPGIYTRVTSYLD</sequence>
<dbReference type="EMBL" id="OX596117">
    <property type="protein sequence ID" value="CAI9708482.1"/>
    <property type="molecule type" value="Genomic_DNA"/>
</dbReference>